<dbReference type="Gene3D" id="1.10.8.10">
    <property type="entry name" value="DNA helicase RuvA subunit, C-terminal domain"/>
    <property type="match status" value="1"/>
</dbReference>
<dbReference type="STRING" id="700015.Corgl_0178"/>
<feature type="binding site" evidence="5">
    <location>
        <position position="187"/>
    </location>
    <ligand>
        <name>S-adenosyl-L-methionine</name>
        <dbReference type="ChEBI" id="CHEBI:59789"/>
    </ligand>
</feature>
<dbReference type="HOGENOM" id="CLU_018398_3_1_11"/>
<dbReference type="NCBIfam" id="TIGR00536">
    <property type="entry name" value="hemK_fam"/>
    <property type="match status" value="1"/>
</dbReference>
<evidence type="ECO:0000256" key="2">
    <source>
        <dbReference type="ARBA" id="ARBA00022679"/>
    </source>
</evidence>
<evidence type="ECO:0000259" key="7">
    <source>
        <dbReference type="Pfam" id="PF17827"/>
    </source>
</evidence>
<dbReference type="RefSeq" id="WP_013708048.1">
    <property type="nucleotide sequence ID" value="NC_015389.1"/>
</dbReference>
<keyword evidence="2 5" id="KW-0808">Transferase</keyword>
<dbReference type="eggNOG" id="COG2890">
    <property type="taxonomic scope" value="Bacteria"/>
</dbReference>
<keyword evidence="9" id="KW-1185">Reference proteome</keyword>
<dbReference type="AlphaFoldDB" id="F2NAB9"/>
<dbReference type="Proteomes" id="UP000006851">
    <property type="component" value="Chromosome"/>
</dbReference>
<evidence type="ECO:0000256" key="3">
    <source>
        <dbReference type="ARBA" id="ARBA00022691"/>
    </source>
</evidence>
<dbReference type="GO" id="GO:0003676">
    <property type="term" value="F:nucleic acid binding"/>
    <property type="evidence" value="ECO:0007669"/>
    <property type="project" value="InterPro"/>
</dbReference>
<dbReference type="SUPFAM" id="SSF53335">
    <property type="entry name" value="S-adenosyl-L-methionine-dependent methyltransferases"/>
    <property type="match status" value="1"/>
</dbReference>
<keyword evidence="1 5" id="KW-0489">Methyltransferase</keyword>
<comment type="caution">
    <text evidence="5">Lacks conserved residue(s) required for the propagation of feature annotation.</text>
</comment>
<dbReference type="Pfam" id="PF05175">
    <property type="entry name" value="MTS"/>
    <property type="match status" value="1"/>
</dbReference>
<dbReference type="GO" id="GO:0032259">
    <property type="term" value="P:methylation"/>
    <property type="evidence" value="ECO:0007669"/>
    <property type="project" value="UniProtKB-KW"/>
</dbReference>
<evidence type="ECO:0000256" key="1">
    <source>
        <dbReference type="ARBA" id="ARBA00022603"/>
    </source>
</evidence>
<dbReference type="OrthoDB" id="9800643at2"/>
<dbReference type="InterPro" id="IPR004556">
    <property type="entry name" value="HemK-like"/>
</dbReference>
<dbReference type="InterPro" id="IPR040758">
    <property type="entry name" value="PrmC_N"/>
</dbReference>
<accession>F2NAB9</accession>
<dbReference type="PROSITE" id="PS00092">
    <property type="entry name" value="N6_MTASE"/>
    <property type="match status" value="1"/>
</dbReference>
<evidence type="ECO:0000313" key="9">
    <source>
        <dbReference type="Proteomes" id="UP000006851"/>
    </source>
</evidence>
<keyword evidence="3 5" id="KW-0949">S-adenosyl-L-methionine</keyword>
<feature type="binding site" evidence="5">
    <location>
        <begin position="235"/>
        <end position="238"/>
    </location>
    <ligand>
        <name>substrate</name>
    </ligand>
</feature>
<feature type="domain" description="Methyltransferase small" evidence="6">
    <location>
        <begin position="154"/>
        <end position="238"/>
    </location>
</feature>
<dbReference type="EMBL" id="CP002628">
    <property type="protein sequence ID" value="AEB06305.1"/>
    <property type="molecule type" value="Genomic_DNA"/>
</dbReference>
<reference evidence="9" key="1">
    <citation type="journal article" date="2013" name="Stand. Genomic Sci.">
        <title>Complete genome sequence of Coriobacterium glomerans type strain (PW2(T)) from the midgut of Pyrrhocoris apterus L. (red soldier bug).</title>
        <authorList>
            <person name="Stackebrandt E."/>
            <person name="Zeytun A."/>
            <person name="Lapidus A."/>
            <person name="Nolan M."/>
            <person name="Lucas S."/>
            <person name="Hammon N."/>
            <person name="Deshpande S."/>
            <person name="Cheng J.F."/>
            <person name="Tapia R."/>
            <person name="Goodwin L.A."/>
            <person name="Pitluck S."/>
            <person name="Liolios K."/>
            <person name="Pagani I."/>
            <person name="Ivanova N."/>
            <person name="Mavromatis K."/>
            <person name="Mikhailova N."/>
            <person name="Huntemann M."/>
            <person name="Pati A."/>
            <person name="Chen A."/>
            <person name="Palaniappan K."/>
            <person name="Chang Y.J."/>
            <person name="Land M."/>
            <person name="Hauser L."/>
            <person name="Rohde M."/>
            <person name="Pukall R."/>
            <person name="Goker M."/>
            <person name="Detter J.C."/>
            <person name="Woyke T."/>
            <person name="Bristow J."/>
            <person name="Eisen J.A."/>
            <person name="Markowitz V."/>
            <person name="Hugenholtz P."/>
            <person name="Kyrpides N.C."/>
            <person name="Klenk H.P."/>
        </authorList>
    </citation>
    <scope>NUCLEOTIDE SEQUENCE</scope>
    <source>
        <strain evidence="9">ATCC 49209 / DSM 20642 / JCM 10262 / PW2</strain>
    </source>
</reference>
<evidence type="ECO:0000313" key="8">
    <source>
        <dbReference type="EMBL" id="AEB06305.1"/>
    </source>
</evidence>
<dbReference type="Gene3D" id="3.40.50.150">
    <property type="entry name" value="Vaccinia Virus protein VP39"/>
    <property type="match status" value="1"/>
</dbReference>
<sequence length="337" mass="36733">MAAETWTIKRCLDWTERFLAAHGEERPRLAAEWLLSAATGLARIELYMSFDRPLGASELDVMHRFVARRSTGEPLQYITEQAMFRTIAIACEPGVLIPRPETEVLVGEVLAFLDHERAPEVLAHRERVELPWNDEVGSSTDEQGMPNPSQTVPRDAARILEIGCGTGCISLAIASERPGQVKIVATDIDPSAVALAQRNRVALGLDEETISFREGDLAEPVAPDELAGFDVLVSNPPYIPRAVMADLPREVSAFEPELALDGGADGLQIYRRLLRLASMALRPGGLLACELYEESLEEAAELARGADLVDVSIVEDLAGRPRVLLAHAPARSLSTGR</sequence>
<dbReference type="PANTHER" id="PTHR18895">
    <property type="entry name" value="HEMK METHYLTRANSFERASE"/>
    <property type="match status" value="1"/>
</dbReference>
<dbReference type="InterPro" id="IPR007848">
    <property type="entry name" value="Small_mtfrase_dom"/>
</dbReference>
<dbReference type="InterPro" id="IPR029063">
    <property type="entry name" value="SAM-dependent_MTases_sf"/>
</dbReference>
<dbReference type="CDD" id="cd02440">
    <property type="entry name" value="AdoMet_MTases"/>
    <property type="match status" value="1"/>
</dbReference>
<dbReference type="KEGG" id="cgo:Corgl_0178"/>
<dbReference type="EC" id="2.1.1.297" evidence="5"/>
<comment type="similarity">
    <text evidence="5">Belongs to the protein N5-glutamine methyltransferase family. PrmC subfamily.</text>
</comment>
<dbReference type="GO" id="GO:0102559">
    <property type="term" value="F:peptide chain release factor N(5)-glutamine methyltransferase activity"/>
    <property type="evidence" value="ECO:0007669"/>
    <property type="project" value="UniProtKB-EC"/>
</dbReference>
<dbReference type="HAMAP" id="MF_02126">
    <property type="entry name" value="RF_methyltr_PrmC"/>
    <property type="match status" value="1"/>
</dbReference>
<protein>
    <recommendedName>
        <fullName evidence="5">Release factor glutamine methyltransferase</fullName>
        <shortName evidence="5">RF MTase</shortName>
        <ecNumber evidence="5">2.1.1.297</ecNumber>
    </recommendedName>
    <alternativeName>
        <fullName evidence="5">N5-glutamine methyltransferase PrmC</fullName>
    </alternativeName>
    <alternativeName>
        <fullName evidence="5">Protein-(glutamine-N5) MTase PrmC</fullName>
    </alternativeName>
    <alternativeName>
        <fullName evidence="5">Protein-glutamine N-methyltransferase PrmC</fullName>
    </alternativeName>
</protein>
<feature type="binding site" evidence="5">
    <location>
        <begin position="163"/>
        <end position="167"/>
    </location>
    <ligand>
        <name>S-adenosyl-L-methionine</name>
        <dbReference type="ChEBI" id="CHEBI:59789"/>
    </ligand>
</feature>
<organism evidence="8 9">
    <name type="scientific">Coriobacterium glomerans (strain ATCC 49209 / DSM 20642 / JCM 10262 / PW2)</name>
    <dbReference type="NCBI Taxonomy" id="700015"/>
    <lineage>
        <taxon>Bacteria</taxon>
        <taxon>Bacillati</taxon>
        <taxon>Actinomycetota</taxon>
        <taxon>Coriobacteriia</taxon>
        <taxon>Coriobacteriales</taxon>
        <taxon>Coriobacteriaceae</taxon>
        <taxon>Coriobacterium</taxon>
    </lineage>
</organism>
<comment type="catalytic activity">
    <reaction evidence="4 5">
        <text>L-glutaminyl-[peptide chain release factor] + S-adenosyl-L-methionine = N(5)-methyl-L-glutaminyl-[peptide chain release factor] + S-adenosyl-L-homocysteine + H(+)</text>
        <dbReference type="Rhea" id="RHEA:42896"/>
        <dbReference type="Rhea" id="RHEA-COMP:10271"/>
        <dbReference type="Rhea" id="RHEA-COMP:10272"/>
        <dbReference type="ChEBI" id="CHEBI:15378"/>
        <dbReference type="ChEBI" id="CHEBI:30011"/>
        <dbReference type="ChEBI" id="CHEBI:57856"/>
        <dbReference type="ChEBI" id="CHEBI:59789"/>
        <dbReference type="ChEBI" id="CHEBI:61891"/>
        <dbReference type="EC" id="2.1.1.297"/>
    </reaction>
</comment>
<dbReference type="InterPro" id="IPR050320">
    <property type="entry name" value="N5-glutamine_MTase"/>
</dbReference>
<dbReference type="InterPro" id="IPR019874">
    <property type="entry name" value="RF_methyltr_PrmC"/>
</dbReference>
<dbReference type="PANTHER" id="PTHR18895:SF74">
    <property type="entry name" value="MTRF1L RELEASE FACTOR GLUTAMINE METHYLTRANSFERASE"/>
    <property type="match status" value="1"/>
</dbReference>
<comment type="function">
    <text evidence="5">Methylates the class 1 translation termination release factors RF1/PrfA and RF2/PrfB on the glutamine residue of the universally conserved GGQ motif.</text>
</comment>
<dbReference type="Pfam" id="PF17827">
    <property type="entry name" value="PrmC_N"/>
    <property type="match status" value="1"/>
</dbReference>
<proteinExistence type="inferred from homology"/>
<dbReference type="InterPro" id="IPR002052">
    <property type="entry name" value="DNA_methylase_N6_adenine_CS"/>
</dbReference>
<evidence type="ECO:0000256" key="4">
    <source>
        <dbReference type="ARBA" id="ARBA00048391"/>
    </source>
</evidence>
<feature type="domain" description="Release factor glutamine methyltransferase N-terminal" evidence="7">
    <location>
        <begin position="12"/>
        <end position="79"/>
    </location>
</feature>
<feature type="binding site" evidence="5">
    <location>
        <position position="235"/>
    </location>
    <ligand>
        <name>S-adenosyl-L-methionine</name>
        <dbReference type="ChEBI" id="CHEBI:59789"/>
    </ligand>
</feature>
<gene>
    <name evidence="5" type="primary">prmC</name>
    <name evidence="8" type="ordered locus">Corgl_0178</name>
</gene>
<evidence type="ECO:0000259" key="6">
    <source>
        <dbReference type="Pfam" id="PF05175"/>
    </source>
</evidence>
<evidence type="ECO:0000256" key="5">
    <source>
        <dbReference type="HAMAP-Rule" id="MF_02126"/>
    </source>
</evidence>
<name>F2NAB9_CORGP</name>